<evidence type="ECO:0000259" key="1">
    <source>
        <dbReference type="Pfam" id="PF00078"/>
    </source>
</evidence>
<dbReference type="InterPro" id="IPR043502">
    <property type="entry name" value="DNA/RNA_pol_sf"/>
</dbReference>
<feature type="non-terminal residue" evidence="2">
    <location>
        <position position="559"/>
    </location>
</feature>
<dbReference type="InterPro" id="IPR000477">
    <property type="entry name" value="RT_dom"/>
</dbReference>
<reference evidence="2" key="1">
    <citation type="journal article" date="2019" name="Sci. Rep.">
        <title>Draft genome of Tanacetum cinerariifolium, the natural source of mosquito coil.</title>
        <authorList>
            <person name="Yamashiro T."/>
            <person name="Shiraishi A."/>
            <person name="Satake H."/>
            <person name="Nakayama K."/>
        </authorList>
    </citation>
    <scope>NUCLEOTIDE SEQUENCE</scope>
</reference>
<comment type="caution">
    <text evidence="2">The sequence shown here is derived from an EMBL/GenBank/DDBJ whole genome shotgun (WGS) entry which is preliminary data.</text>
</comment>
<protein>
    <submittedName>
        <fullName evidence="2">Putative RNA-directed DNA polymerase, eukaryota, reverse transcriptase zinc-binding domain protein</fullName>
    </submittedName>
</protein>
<dbReference type="EMBL" id="BKCJ010457912">
    <property type="protein sequence ID" value="GFA62787.1"/>
    <property type="molecule type" value="Genomic_DNA"/>
</dbReference>
<evidence type="ECO:0000313" key="2">
    <source>
        <dbReference type="EMBL" id="GFA62787.1"/>
    </source>
</evidence>
<dbReference type="PANTHER" id="PTHR33116:SF78">
    <property type="entry name" value="OS12G0587133 PROTEIN"/>
    <property type="match status" value="1"/>
</dbReference>
<proteinExistence type="predicted"/>
<feature type="domain" description="Reverse transcriptase" evidence="1">
    <location>
        <begin position="406"/>
        <end position="530"/>
    </location>
</feature>
<name>A0A699K0I7_TANCI</name>
<sequence>MDNKIRVLQVFYLASGLKFNIAKSNVYGIGVSLDEIEYMARVIGCASDTILFTYLGLSIGSNMNLISNWQLLIDRFRGELSTWKAILLSIGGRLTLIKGVNGDQKKMALIKWDNILASFEKGGLSIISLKAFNLTLLQKWRWRFVNNPDSLWAQVIKAIHEVDAGMDLKGCKSRASDIEKHERLHLLKEYDDLNKLEEMDTVQKARIKWDVEGDEYSKFFYGILKQKRHRQIVKGIMINDEWVTNPHQVKTAFLNFYKDKFQDHDSLIGLSPVSPRVRLNTNEIEVLEATVTMEEIRGSVWDCGSQKAPGLDGFSFLFIKTYWELFKYDVEAAVRIFFDSFVMSKGANSSFITLIPKILANRFVKVVDKVVSHEQSAFISGRQNLDGPIMLSKLEVLDHMLLSLGFGIKWRRWIQSCLQSARSSVLVNGSPSFEFPIKRGLRHGDPLSPFLFLIIMEGLHLALKDVVDAGLIYGSKVGDSGLNISHLFYADDVVIISKWNRQDMDNKIRVLQVFYLASGLKFNIAKSNVYGIGVSLDEIEYMARVIGCASDTILFTYLG</sequence>
<accession>A0A699K0I7</accession>
<keyword evidence="2" id="KW-0808">Transferase</keyword>
<organism evidence="2">
    <name type="scientific">Tanacetum cinerariifolium</name>
    <name type="common">Dalmatian daisy</name>
    <name type="synonym">Chrysanthemum cinerariifolium</name>
    <dbReference type="NCBI Taxonomy" id="118510"/>
    <lineage>
        <taxon>Eukaryota</taxon>
        <taxon>Viridiplantae</taxon>
        <taxon>Streptophyta</taxon>
        <taxon>Embryophyta</taxon>
        <taxon>Tracheophyta</taxon>
        <taxon>Spermatophyta</taxon>
        <taxon>Magnoliopsida</taxon>
        <taxon>eudicotyledons</taxon>
        <taxon>Gunneridae</taxon>
        <taxon>Pentapetalae</taxon>
        <taxon>asterids</taxon>
        <taxon>campanulids</taxon>
        <taxon>Asterales</taxon>
        <taxon>Asteraceae</taxon>
        <taxon>Asteroideae</taxon>
        <taxon>Anthemideae</taxon>
        <taxon>Anthemidinae</taxon>
        <taxon>Tanacetum</taxon>
    </lineage>
</organism>
<dbReference type="AlphaFoldDB" id="A0A699K0I7"/>
<dbReference type="PANTHER" id="PTHR33116">
    <property type="entry name" value="REVERSE TRANSCRIPTASE ZINC-BINDING DOMAIN-CONTAINING PROTEIN-RELATED-RELATED"/>
    <property type="match status" value="1"/>
</dbReference>
<dbReference type="GO" id="GO:0003964">
    <property type="term" value="F:RNA-directed DNA polymerase activity"/>
    <property type="evidence" value="ECO:0007669"/>
    <property type="project" value="UniProtKB-KW"/>
</dbReference>
<dbReference type="SUPFAM" id="SSF56672">
    <property type="entry name" value="DNA/RNA polymerases"/>
    <property type="match status" value="1"/>
</dbReference>
<gene>
    <name evidence="2" type="ORF">Tci_634759</name>
</gene>
<keyword evidence="2" id="KW-0548">Nucleotidyltransferase</keyword>
<keyword evidence="2" id="KW-0695">RNA-directed DNA polymerase</keyword>
<dbReference type="Pfam" id="PF00078">
    <property type="entry name" value="RVT_1"/>
    <property type="match status" value="1"/>
</dbReference>